<dbReference type="PROSITE" id="PS00108">
    <property type="entry name" value="PROTEIN_KINASE_ST"/>
    <property type="match status" value="1"/>
</dbReference>
<dbReference type="PRINTS" id="PR00019">
    <property type="entry name" value="LEURICHRPT"/>
</dbReference>
<evidence type="ECO:0000256" key="8">
    <source>
        <dbReference type="ARBA" id="ARBA00022614"/>
    </source>
</evidence>
<dbReference type="GO" id="GO:0005524">
    <property type="term" value="F:ATP binding"/>
    <property type="evidence" value="ECO:0007669"/>
    <property type="project" value="UniProtKB-UniRule"/>
</dbReference>
<dbReference type="PROSITE" id="PS00107">
    <property type="entry name" value="PROTEIN_KINASE_ATP"/>
    <property type="match status" value="1"/>
</dbReference>
<dbReference type="InterPro" id="IPR055414">
    <property type="entry name" value="LRR_R13L4/SHOC2-like"/>
</dbReference>
<proteinExistence type="inferred from homology"/>
<comment type="catalytic activity">
    <reaction evidence="20">
        <text>L-threonyl-[protein] + ATP = O-phospho-L-threonyl-[protein] + ADP + H(+)</text>
        <dbReference type="Rhea" id="RHEA:46608"/>
        <dbReference type="Rhea" id="RHEA-COMP:11060"/>
        <dbReference type="Rhea" id="RHEA-COMP:11605"/>
        <dbReference type="ChEBI" id="CHEBI:15378"/>
        <dbReference type="ChEBI" id="CHEBI:30013"/>
        <dbReference type="ChEBI" id="CHEBI:30616"/>
        <dbReference type="ChEBI" id="CHEBI:61977"/>
        <dbReference type="ChEBI" id="CHEBI:456216"/>
        <dbReference type="EC" id="2.7.11.1"/>
    </reaction>
</comment>
<dbReference type="Pfam" id="PF08263">
    <property type="entry name" value="LRRNT_2"/>
    <property type="match status" value="1"/>
</dbReference>
<sequence>MKKHMAIIFQFFHAQLILWMSSAMQTNQTDQLALIYFKDSVDKDSLGILSSWNDSSHHCEWPGIVCGGRHPERVVSLNLMSKGLSGLLSPHVGNLSFLRSLVLQNNSFRGKIPQSIGHLFRLRRLVLSNNSFNGQMPTNLSQCSNLEVLNLIDNQLVGKIPHELGSLSKLQALFLAKNSLTGSIPCSIGNLSQLFSLSIGINGLQGEIPKTLSKLRGLRNVQLAFNQLTGKIPPAIFNMSSIIYFSVGDNQLRGSIPPNIGDTLPSLDYLDFSRNLFIGVIPPSLSNASNLQYISFDHNSFHGRMPANLGRLKALEGMFLMSNQLRDDFSFIASLTNCSMLEIIGVDHNFLEGLLPDSIGNLSNSVRLIAMSSNTMYGTIPPSIGNLFNLSFLDLSNNSLSGHVPSCIGALYNLRNLYLSINMLTGEIPSSIGNLTLLSLLYLPFNNFYGEISQSLGNCRQLIELELSNNNLSGPIPREVLSLSTISIIFNLAHNQLSGSLPSQVGSLTNLVELDLSYNKLTGPIPSSISKCLLLGQLNLAVNSFHGEIPPALGTLRGLQELDVSHNDLSGEIPSFLTQLTDLKYLNLSSNKLEGEVPKQGVFLNVSAVFVFENMNLCGGIAELNLPSCKSNTYKPIQTKKVRVIATVAAVLSSFILCLCLFIFWYRRKKSKKITSSTELPFEHKFSMVSYEELFKASDGFSEINVIGKGRYGTVYKATTREGGWVAIKVLNLGHRGASKSFISECRTLGAIRHRNLVKILDVCSSVDYHGNNFKALLYEYMGNGSLENWIHQGNEEDVVHEHGHGMPGHLGLIQRLDIAIDIACAIEYLHKNCSPKIVHGDLKLSNILLDNEMVGRVGDFGMATICFSATTEAMDIDNHSSSVVVRGSIGYVPPEYGMGDTVSTQGDMYSYGIVLLEMLTGRRPTEEAFKDHLNLHSFVKVALPNRVMEIVDSTIFNGESENDIGRLRDCVTSILRIGVACSMESPRDRMDVADALKELRKIQARYG</sequence>
<evidence type="ECO:0000256" key="19">
    <source>
        <dbReference type="ARBA" id="ARBA00023180"/>
    </source>
</evidence>
<evidence type="ECO:0000313" key="27">
    <source>
        <dbReference type="Proteomes" id="UP001634007"/>
    </source>
</evidence>
<dbReference type="SMART" id="SM00220">
    <property type="entry name" value="S_TKc"/>
    <property type="match status" value="1"/>
</dbReference>
<evidence type="ECO:0000256" key="1">
    <source>
        <dbReference type="ARBA" id="ARBA00004251"/>
    </source>
</evidence>
<feature type="binding site" evidence="22">
    <location>
        <position position="729"/>
    </location>
    <ligand>
        <name>ATP</name>
        <dbReference type="ChEBI" id="CHEBI:30616"/>
    </ligand>
</feature>
<evidence type="ECO:0000256" key="9">
    <source>
        <dbReference type="ARBA" id="ARBA00022679"/>
    </source>
</evidence>
<keyword evidence="17 23" id="KW-0472">Membrane</keyword>
<dbReference type="SMART" id="SM00369">
    <property type="entry name" value="LRR_TYP"/>
    <property type="match status" value="7"/>
</dbReference>
<name>A0ABD3K5Q9_EUCGL</name>
<dbReference type="PANTHER" id="PTHR27000">
    <property type="entry name" value="LEUCINE-RICH REPEAT RECEPTOR-LIKE PROTEIN KINASE FAMILY PROTEIN-RELATED"/>
    <property type="match status" value="1"/>
</dbReference>
<evidence type="ECO:0000256" key="17">
    <source>
        <dbReference type="ARBA" id="ARBA00023136"/>
    </source>
</evidence>
<dbReference type="PROSITE" id="PS50011">
    <property type="entry name" value="PROTEIN_KINASE_DOM"/>
    <property type="match status" value="1"/>
</dbReference>
<dbReference type="GO" id="GO:0005886">
    <property type="term" value="C:plasma membrane"/>
    <property type="evidence" value="ECO:0007669"/>
    <property type="project" value="UniProtKB-SubCell"/>
</dbReference>
<keyword evidence="19" id="KW-0325">Glycoprotein</keyword>
<evidence type="ECO:0000256" key="6">
    <source>
        <dbReference type="ARBA" id="ARBA00022527"/>
    </source>
</evidence>
<dbReference type="SUPFAM" id="SSF56112">
    <property type="entry name" value="Protein kinase-like (PK-like)"/>
    <property type="match status" value="1"/>
</dbReference>
<keyword evidence="12" id="KW-0677">Repeat</keyword>
<dbReference type="InterPro" id="IPR017441">
    <property type="entry name" value="Protein_kinase_ATP_BS"/>
</dbReference>
<evidence type="ECO:0000256" key="13">
    <source>
        <dbReference type="ARBA" id="ARBA00022741"/>
    </source>
</evidence>
<dbReference type="FunFam" id="1.10.510.10:FF:000358">
    <property type="entry name" value="Putative leucine-rich repeat receptor-like serine/threonine-protein kinase"/>
    <property type="match status" value="1"/>
</dbReference>
<evidence type="ECO:0000256" key="5">
    <source>
        <dbReference type="ARBA" id="ARBA00022475"/>
    </source>
</evidence>
<keyword evidence="7" id="KW-0597">Phosphoprotein</keyword>
<keyword evidence="9" id="KW-0808">Transferase</keyword>
<dbReference type="FunFam" id="3.80.10.10:FF:000383">
    <property type="entry name" value="Leucine-rich repeat receptor protein kinase EMS1"/>
    <property type="match status" value="1"/>
</dbReference>
<dbReference type="FunFam" id="3.30.200.20:FF:000432">
    <property type="entry name" value="LRR receptor-like serine/threonine-protein kinase EFR"/>
    <property type="match status" value="1"/>
</dbReference>
<feature type="domain" description="Protein kinase" evidence="25">
    <location>
        <begin position="701"/>
        <end position="1007"/>
    </location>
</feature>
<feature type="signal peptide" evidence="24">
    <location>
        <begin position="1"/>
        <end position="23"/>
    </location>
</feature>
<reference evidence="26 27" key="1">
    <citation type="submission" date="2024-11" db="EMBL/GenBank/DDBJ databases">
        <title>Chromosome-level genome assembly of Eucalyptus globulus Labill. provides insights into its genome evolution.</title>
        <authorList>
            <person name="Li X."/>
        </authorList>
    </citation>
    <scope>NUCLEOTIDE SEQUENCE [LARGE SCALE GENOMIC DNA]</scope>
    <source>
        <strain evidence="26">CL2024</strain>
        <tissue evidence="26">Fresh tender leaves</tissue>
    </source>
</reference>
<organism evidence="26 27">
    <name type="scientific">Eucalyptus globulus</name>
    <name type="common">Tasmanian blue gum</name>
    <dbReference type="NCBI Taxonomy" id="34317"/>
    <lineage>
        <taxon>Eukaryota</taxon>
        <taxon>Viridiplantae</taxon>
        <taxon>Streptophyta</taxon>
        <taxon>Embryophyta</taxon>
        <taxon>Tracheophyta</taxon>
        <taxon>Spermatophyta</taxon>
        <taxon>Magnoliopsida</taxon>
        <taxon>eudicotyledons</taxon>
        <taxon>Gunneridae</taxon>
        <taxon>Pentapetalae</taxon>
        <taxon>rosids</taxon>
        <taxon>malvids</taxon>
        <taxon>Myrtales</taxon>
        <taxon>Myrtaceae</taxon>
        <taxon>Myrtoideae</taxon>
        <taxon>Eucalypteae</taxon>
        <taxon>Eucalyptus</taxon>
    </lineage>
</organism>
<dbReference type="Proteomes" id="UP001634007">
    <property type="component" value="Unassembled WGS sequence"/>
</dbReference>
<dbReference type="Pfam" id="PF23598">
    <property type="entry name" value="LRR_14"/>
    <property type="match status" value="1"/>
</dbReference>
<keyword evidence="5" id="KW-1003">Cell membrane</keyword>
<dbReference type="InterPro" id="IPR011009">
    <property type="entry name" value="Kinase-like_dom_sf"/>
</dbReference>
<evidence type="ECO:0000256" key="10">
    <source>
        <dbReference type="ARBA" id="ARBA00022692"/>
    </source>
</evidence>
<keyword evidence="8" id="KW-0433">Leucine-rich repeat</keyword>
<comment type="catalytic activity">
    <reaction evidence="21">
        <text>L-seryl-[protein] + ATP = O-phospho-L-seryl-[protein] + ADP + H(+)</text>
        <dbReference type="Rhea" id="RHEA:17989"/>
        <dbReference type="Rhea" id="RHEA-COMP:9863"/>
        <dbReference type="Rhea" id="RHEA-COMP:11604"/>
        <dbReference type="ChEBI" id="CHEBI:15378"/>
        <dbReference type="ChEBI" id="CHEBI:29999"/>
        <dbReference type="ChEBI" id="CHEBI:30616"/>
        <dbReference type="ChEBI" id="CHEBI:83421"/>
        <dbReference type="ChEBI" id="CHEBI:456216"/>
        <dbReference type="EC" id="2.7.11.1"/>
    </reaction>
</comment>
<feature type="chain" id="PRO_5044888770" description="non-specific serine/threonine protein kinase" evidence="24">
    <location>
        <begin position="24"/>
        <end position="1008"/>
    </location>
</feature>
<dbReference type="SUPFAM" id="SSF52058">
    <property type="entry name" value="L domain-like"/>
    <property type="match status" value="2"/>
</dbReference>
<comment type="caution">
    <text evidence="26">The sequence shown here is derived from an EMBL/GenBank/DDBJ whole genome shotgun (WGS) entry which is preliminary data.</text>
</comment>
<dbReference type="Pfam" id="PF00069">
    <property type="entry name" value="Pkinase"/>
    <property type="match status" value="1"/>
</dbReference>
<evidence type="ECO:0000256" key="23">
    <source>
        <dbReference type="SAM" id="Phobius"/>
    </source>
</evidence>
<evidence type="ECO:0000256" key="3">
    <source>
        <dbReference type="ARBA" id="ARBA00009592"/>
    </source>
</evidence>
<dbReference type="GO" id="GO:0004674">
    <property type="term" value="F:protein serine/threonine kinase activity"/>
    <property type="evidence" value="ECO:0007669"/>
    <property type="project" value="UniProtKB-KW"/>
</dbReference>
<dbReference type="InterPro" id="IPR000719">
    <property type="entry name" value="Prot_kinase_dom"/>
</dbReference>
<evidence type="ECO:0000256" key="12">
    <source>
        <dbReference type="ARBA" id="ARBA00022737"/>
    </source>
</evidence>
<dbReference type="FunFam" id="3.80.10.10:FF:000275">
    <property type="entry name" value="Leucine-rich repeat receptor-like protein kinase"/>
    <property type="match status" value="1"/>
</dbReference>
<evidence type="ECO:0000256" key="16">
    <source>
        <dbReference type="ARBA" id="ARBA00022989"/>
    </source>
</evidence>
<keyword evidence="18" id="KW-0675">Receptor</keyword>
<dbReference type="AlphaFoldDB" id="A0ABD3K5Q9"/>
<evidence type="ECO:0000256" key="24">
    <source>
        <dbReference type="SAM" id="SignalP"/>
    </source>
</evidence>
<keyword evidence="16 23" id="KW-1133">Transmembrane helix</keyword>
<evidence type="ECO:0000256" key="4">
    <source>
        <dbReference type="ARBA" id="ARBA00012513"/>
    </source>
</evidence>
<keyword evidence="14" id="KW-0418">Kinase</keyword>
<evidence type="ECO:0000256" key="14">
    <source>
        <dbReference type="ARBA" id="ARBA00022777"/>
    </source>
</evidence>
<comment type="similarity">
    <text evidence="2">Belongs to the protein kinase superfamily. Ser/Thr protein kinase family.</text>
</comment>
<comment type="subcellular location">
    <subcellularLocation>
        <location evidence="1">Cell membrane</location>
        <topology evidence="1">Single-pass type I membrane protein</topology>
    </subcellularLocation>
</comment>
<evidence type="ECO:0000256" key="2">
    <source>
        <dbReference type="ARBA" id="ARBA00008684"/>
    </source>
</evidence>
<dbReference type="InterPro" id="IPR032675">
    <property type="entry name" value="LRR_dom_sf"/>
</dbReference>
<evidence type="ECO:0000256" key="7">
    <source>
        <dbReference type="ARBA" id="ARBA00022553"/>
    </source>
</evidence>
<keyword evidence="10 23" id="KW-0812">Transmembrane</keyword>
<gene>
    <name evidence="26" type="ORF">ACJRO7_024503</name>
</gene>
<dbReference type="InterPro" id="IPR013210">
    <property type="entry name" value="LRR_N_plant-typ"/>
</dbReference>
<dbReference type="PANTHER" id="PTHR27000:SF777">
    <property type="entry name" value="PROTEIN KINASE DOMAIN-CONTAINING PROTEIN"/>
    <property type="match status" value="1"/>
</dbReference>
<keyword evidence="15 22" id="KW-0067">ATP-binding</keyword>
<dbReference type="InterPro" id="IPR008271">
    <property type="entry name" value="Ser/Thr_kinase_AS"/>
</dbReference>
<evidence type="ECO:0000256" key="18">
    <source>
        <dbReference type="ARBA" id="ARBA00023170"/>
    </source>
</evidence>
<evidence type="ECO:0000256" key="22">
    <source>
        <dbReference type="PROSITE-ProRule" id="PRU10141"/>
    </source>
</evidence>
<protein>
    <recommendedName>
        <fullName evidence="4">non-specific serine/threonine protein kinase</fullName>
        <ecNumber evidence="4">2.7.11.1</ecNumber>
    </recommendedName>
</protein>
<evidence type="ECO:0000256" key="21">
    <source>
        <dbReference type="ARBA" id="ARBA00048679"/>
    </source>
</evidence>
<comment type="similarity">
    <text evidence="3">Belongs to the RLP family.</text>
</comment>
<dbReference type="Pfam" id="PF00560">
    <property type="entry name" value="LRR_1"/>
    <property type="match status" value="7"/>
</dbReference>
<dbReference type="Gene3D" id="3.80.10.10">
    <property type="entry name" value="Ribonuclease Inhibitor"/>
    <property type="match status" value="3"/>
</dbReference>
<dbReference type="Gene3D" id="1.10.510.10">
    <property type="entry name" value="Transferase(Phosphotransferase) domain 1"/>
    <property type="match status" value="1"/>
</dbReference>
<evidence type="ECO:0000313" key="26">
    <source>
        <dbReference type="EMBL" id="KAL3735379.1"/>
    </source>
</evidence>
<dbReference type="Gene3D" id="3.30.200.20">
    <property type="entry name" value="Phosphorylase Kinase, domain 1"/>
    <property type="match status" value="1"/>
</dbReference>
<dbReference type="InterPro" id="IPR001611">
    <property type="entry name" value="Leu-rich_rpt"/>
</dbReference>
<dbReference type="InterPro" id="IPR003591">
    <property type="entry name" value="Leu-rich_rpt_typical-subtyp"/>
</dbReference>
<dbReference type="EMBL" id="JBJKBG010000006">
    <property type="protein sequence ID" value="KAL3735379.1"/>
    <property type="molecule type" value="Genomic_DNA"/>
</dbReference>
<dbReference type="FunFam" id="3.80.10.10:FF:000288">
    <property type="entry name" value="LRR receptor-like serine/threonine-protein kinase EFR"/>
    <property type="match status" value="1"/>
</dbReference>
<keyword evidence="13 22" id="KW-0547">Nucleotide-binding</keyword>
<accession>A0ABD3K5Q9</accession>
<dbReference type="EC" id="2.7.11.1" evidence="4"/>
<keyword evidence="27" id="KW-1185">Reference proteome</keyword>
<evidence type="ECO:0000259" key="25">
    <source>
        <dbReference type="PROSITE" id="PS50011"/>
    </source>
</evidence>
<evidence type="ECO:0000256" key="20">
    <source>
        <dbReference type="ARBA" id="ARBA00047899"/>
    </source>
</evidence>
<evidence type="ECO:0000256" key="11">
    <source>
        <dbReference type="ARBA" id="ARBA00022729"/>
    </source>
</evidence>
<keyword evidence="11 24" id="KW-0732">Signal</keyword>
<evidence type="ECO:0000256" key="15">
    <source>
        <dbReference type="ARBA" id="ARBA00022840"/>
    </source>
</evidence>
<feature type="transmembrane region" description="Helical" evidence="23">
    <location>
        <begin position="644"/>
        <end position="666"/>
    </location>
</feature>
<keyword evidence="6" id="KW-0723">Serine/threonine-protein kinase</keyword>